<protein>
    <recommendedName>
        <fullName evidence="10">Palmitoyltransferase</fullName>
        <ecNumber evidence="10">2.3.1.225</ecNumber>
    </recommendedName>
</protein>
<evidence type="ECO:0000256" key="8">
    <source>
        <dbReference type="ARBA" id="ARBA00023315"/>
    </source>
</evidence>
<comment type="subcellular location">
    <subcellularLocation>
        <location evidence="1">Endomembrane system</location>
        <topology evidence="1">Multi-pass membrane protein</topology>
    </subcellularLocation>
</comment>
<comment type="similarity">
    <text evidence="10">Belongs to the DHHC palmitoyltransferase family.</text>
</comment>
<evidence type="ECO:0000256" key="3">
    <source>
        <dbReference type="ARBA" id="ARBA00022692"/>
    </source>
</evidence>
<dbReference type="PANTHER" id="PTHR22883">
    <property type="entry name" value="ZINC FINGER DHHC DOMAIN CONTAINING PROTEIN"/>
    <property type="match status" value="1"/>
</dbReference>
<evidence type="ECO:0000256" key="5">
    <source>
        <dbReference type="ARBA" id="ARBA00023136"/>
    </source>
</evidence>
<sequence>MHLIKKPITTQIPMYCAFSFLVIAGGKTVLLINEITQGTIWEIPLTVYMLFNWLWLLGTLIYLNCVDPGYMPRFKPFGFPVKQFYNVKYQNKILPRNTCETCNLVRPLRGSHCRICNRCVNEFDHHCGWIGNCVGERNKGRFVVFVCVVFMNSVTAWLISFYHILFMPGGSIINLLFIIIIFFMFSITNLMLGSLFISHIYLALNGKTTYENIKLTKQKYRAYEQFLEENGVSHKCHCKKCDKKKSSQNDKDEEQINESCEIKRQENNNIFTQIERKRKEILLRKQFSLKYKNETSPYPRGFTNFFHIIFKPSPPSFI</sequence>
<evidence type="ECO:0000313" key="13">
    <source>
        <dbReference type="Proteomes" id="UP001628156"/>
    </source>
</evidence>
<keyword evidence="6" id="KW-0564">Palmitate</keyword>
<evidence type="ECO:0000256" key="7">
    <source>
        <dbReference type="ARBA" id="ARBA00023288"/>
    </source>
</evidence>
<feature type="transmembrane region" description="Helical" evidence="10">
    <location>
        <begin position="12"/>
        <end position="33"/>
    </location>
</feature>
<keyword evidence="13" id="KW-1185">Reference proteome</keyword>
<keyword evidence="7" id="KW-0449">Lipoprotein</keyword>
<feature type="transmembrane region" description="Helical" evidence="10">
    <location>
        <begin position="45"/>
        <end position="65"/>
    </location>
</feature>
<evidence type="ECO:0000256" key="9">
    <source>
        <dbReference type="ARBA" id="ARBA00048048"/>
    </source>
</evidence>
<feature type="domain" description="Palmitoyltransferase DHHC" evidence="11">
    <location>
        <begin position="96"/>
        <end position="214"/>
    </location>
</feature>
<comment type="caution">
    <text evidence="12">The sequence shown here is derived from an EMBL/GenBank/DDBJ whole genome shotgun (WGS) entry which is preliminary data.</text>
</comment>
<evidence type="ECO:0000256" key="1">
    <source>
        <dbReference type="ARBA" id="ARBA00004127"/>
    </source>
</evidence>
<evidence type="ECO:0000256" key="6">
    <source>
        <dbReference type="ARBA" id="ARBA00023139"/>
    </source>
</evidence>
<dbReference type="InterPro" id="IPR001594">
    <property type="entry name" value="Palmitoyltrfase_DHHC"/>
</dbReference>
<keyword evidence="8 10" id="KW-0012">Acyltransferase</keyword>
<keyword evidence="4 10" id="KW-1133">Transmembrane helix</keyword>
<feature type="transmembrane region" description="Helical" evidence="10">
    <location>
        <begin position="142"/>
        <end position="165"/>
    </location>
</feature>
<keyword evidence="5 10" id="KW-0472">Membrane</keyword>
<comment type="domain">
    <text evidence="10">The DHHC domain is required for palmitoyltransferase activity.</text>
</comment>
<keyword evidence="2 10" id="KW-0808">Transferase</keyword>
<comment type="catalytic activity">
    <reaction evidence="9 10">
        <text>L-cysteinyl-[protein] + hexadecanoyl-CoA = S-hexadecanoyl-L-cysteinyl-[protein] + CoA</text>
        <dbReference type="Rhea" id="RHEA:36683"/>
        <dbReference type="Rhea" id="RHEA-COMP:10131"/>
        <dbReference type="Rhea" id="RHEA-COMP:11032"/>
        <dbReference type="ChEBI" id="CHEBI:29950"/>
        <dbReference type="ChEBI" id="CHEBI:57287"/>
        <dbReference type="ChEBI" id="CHEBI:57379"/>
        <dbReference type="ChEBI" id="CHEBI:74151"/>
        <dbReference type="EC" id="2.3.1.225"/>
    </reaction>
</comment>
<feature type="transmembrane region" description="Helical" evidence="10">
    <location>
        <begin position="171"/>
        <end position="204"/>
    </location>
</feature>
<evidence type="ECO:0000256" key="4">
    <source>
        <dbReference type="ARBA" id="ARBA00022989"/>
    </source>
</evidence>
<evidence type="ECO:0000256" key="2">
    <source>
        <dbReference type="ARBA" id="ARBA00022679"/>
    </source>
</evidence>
<evidence type="ECO:0000313" key="12">
    <source>
        <dbReference type="EMBL" id="GAB1221923.1"/>
    </source>
</evidence>
<name>A0ABQ0DGE4_9EUKA</name>
<dbReference type="EMBL" id="BAAFRS010000085">
    <property type="protein sequence ID" value="GAB1221923.1"/>
    <property type="molecule type" value="Genomic_DNA"/>
</dbReference>
<dbReference type="Pfam" id="PF01529">
    <property type="entry name" value="DHHC"/>
    <property type="match status" value="1"/>
</dbReference>
<dbReference type="InterPro" id="IPR039859">
    <property type="entry name" value="PFA4/ZDH16/20/ERF2-like"/>
</dbReference>
<reference evidence="12 13" key="1">
    <citation type="journal article" date="2019" name="PLoS Negl. Trop. Dis.">
        <title>Whole genome sequencing of Entamoeba nuttalli reveals mammalian host-related molecular signatures and a novel octapeptide-repeat surface protein.</title>
        <authorList>
            <person name="Tanaka M."/>
            <person name="Makiuchi T."/>
            <person name="Komiyama T."/>
            <person name="Shiina T."/>
            <person name="Osaki K."/>
            <person name="Tachibana H."/>
        </authorList>
    </citation>
    <scope>NUCLEOTIDE SEQUENCE [LARGE SCALE GENOMIC DNA]</scope>
    <source>
        <strain evidence="12 13">P19-061405</strain>
    </source>
</reference>
<dbReference type="Proteomes" id="UP001628156">
    <property type="component" value="Unassembled WGS sequence"/>
</dbReference>
<evidence type="ECO:0000259" key="11">
    <source>
        <dbReference type="Pfam" id="PF01529"/>
    </source>
</evidence>
<organism evidence="12 13">
    <name type="scientific">Entamoeba nuttalli</name>
    <dbReference type="NCBI Taxonomy" id="412467"/>
    <lineage>
        <taxon>Eukaryota</taxon>
        <taxon>Amoebozoa</taxon>
        <taxon>Evosea</taxon>
        <taxon>Archamoebae</taxon>
        <taxon>Mastigamoebida</taxon>
        <taxon>Entamoebidae</taxon>
        <taxon>Entamoeba</taxon>
    </lineage>
</organism>
<proteinExistence type="inferred from homology"/>
<keyword evidence="3 10" id="KW-0812">Transmembrane</keyword>
<accession>A0ABQ0DGE4</accession>
<gene>
    <name evidence="12" type="ORF">ENUP19_0085G0146</name>
</gene>
<evidence type="ECO:0000256" key="10">
    <source>
        <dbReference type="RuleBase" id="RU079119"/>
    </source>
</evidence>
<dbReference type="PROSITE" id="PS50216">
    <property type="entry name" value="DHHC"/>
    <property type="match status" value="1"/>
</dbReference>
<dbReference type="EC" id="2.3.1.225" evidence="10"/>
<dbReference type="PANTHER" id="PTHR22883:SF43">
    <property type="entry name" value="PALMITOYLTRANSFERASE APP"/>
    <property type="match status" value="1"/>
</dbReference>